<feature type="compositionally biased region" description="Polar residues" evidence="7">
    <location>
        <begin position="123"/>
        <end position="135"/>
    </location>
</feature>
<evidence type="ECO:0000259" key="8">
    <source>
        <dbReference type="PROSITE" id="PS51754"/>
    </source>
</evidence>
<evidence type="ECO:0000256" key="1">
    <source>
        <dbReference type="ARBA" id="ARBA00004123"/>
    </source>
</evidence>
<evidence type="ECO:0000313" key="10">
    <source>
        <dbReference type="Proteomes" id="UP000325577"/>
    </source>
</evidence>
<gene>
    <name evidence="9" type="ORF">F0562_022970</name>
</gene>
<evidence type="ECO:0000256" key="7">
    <source>
        <dbReference type="SAM" id="MobiDB-lite"/>
    </source>
</evidence>
<dbReference type="AlphaFoldDB" id="A0A5J5BGR6"/>
<comment type="subcellular location">
    <subcellularLocation>
        <location evidence="1 6">Nucleus</location>
    </subcellularLocation>
</comment>
<proteinExistence type="predicted"/>
<evidence type="ECO:0000256" key="5">
    <source>
        <dbReference type="ARBA" id="ARBA00023242"/>
    </source>
</evidence>
<dbReference type="EMBL" id="CM018035">
    <property type="protein sequence ID" value="KAA8541818.1"/>
    <property type="molecule type" value="Genomic_DNA"/>
</dbReference>
<evidence type="ECO:0000313" key="9">
    <source>
        <dbReference type="EMBL" id="KAA8541818.1"/>
    </source>
</evidence>
<accession>A0A5J5BGR6</accession>
<keyword evidence="5 6" id="KW-0539">Nucleus</keyword>
<evidence type="ECO:0000256" key="6">
    <source>
        <dbReference type="RuleBase" id="RU367028"/>
    </source>
</evidence>
<dbReference type="OrthoDB" id="689980at2759"/>
<evidence type="ECO:0000256" key="3">
    <source>
        <dbReference type="ARBA" id="ARBA00023015"/>
    </source>
</evidence>
<evidence type="ECO:0000256" key="4">
    <source>
        <dbReference type="ARBA" id="ARBA00023163"/>
    </source>
</evidence>
<reference evidence="9 10" key="1">
    <citation type="submission" date="2019-09" db="EMBL/GenBank/DDBJ databases">
        <title>A chromosome-level genome assembly of the Chinese tupelo Nyssa sinensis.</title>
        <authorList>
            <person name="Yang X."/>
            <person name="Kang M."/>
            <person name="Yang Y."/>
            <person name="Xiong H."/>
            <person name="Wang M."/>
            <person name="Zhang Z."/>
            <person name="Wang Z."/>
            <person name="Wu H."/>
            <person name="Ma T."/>
            <person name="Liu J."/>
            <person name="Xi Z."/>
        </authorList>
    </citation>
    <scope>NUCLEOTIDE SEQUENCE [LARGE SCALE GENOMIC DNA]</scope>
    <source>
        <strain evidence="9">J267</strain>
        <tissue evidence="9">Leaf</tissue>
    </source>
</reference>
<dbReference type="GO" id="GO:0005634">
    <property type="term" value="C:nucleus"/>
    <property type="evidence" value="ECO:0007669"/>
    <property type="project" value="UniProtKB-SubCell"/>
</dbReference>
<sequence length="223" mass="25178">CLHPKTLSFAVDRKQNEKISEDDDDAATPSGIDRFPFGNFESLYLYNDYEFNDMKNEEDDHEEKSGDFLFVSPKFINPPPHLCGSHRFFVAPSSSSSLMEEARMSLIMSKDTGSSSSSSTTTNPLNDSTRNSSDNDQVKEVVGADDFIAVLTYSQSPYDDFQHSMQEMIEATLPQYGKVDWEFMEDLLLCYLNLNDKNSYKYILSAFVDLIVVQCEKSGKSPA</sequence>
<dbReference type="PROSITE" id="PS51754">
    <property type="entry name" value="OVATE"/>
    <property type="match status" value="1"/>
</dbReference>
<keyword evidence="10" id="KW-1185">Reference proteome</keyword>
<evidence type="ECO:0000256" key="2">
    <source>
        <dbReference type="ARBA" id="ARBA00022491"/>
    </source>
</evidence>
<feature type="domain" description="OVATE" evidence="8">
    <location>
        <begin position="150"/>
        <end position="213"/>
    </location>
</feature>
<feature type="non-terminal residue" evidence="9">
    <location>
        <position position="1"/>
    </location>
</feature>
<dbReference type="PANTHER" id="PTHR33057">
    <property type="entry name" value="TRANSCRIPTION REPRESSOR OFP7-RELATED"/>
    <property type="match status" value="1"/>
</dbReference>
<comment type="function">
    <text evidence="6">Transcriptional repressor that regulates multiple aspects of plant growth and development.</text>
</comment>
<dbReference type="PANTHER" id="PTHR33057:SF117">
    <property type="entry name" value="TRANSCRIPTION REPRESSOR OFP14"/>
    <property type="match status" value="1"/>
</dbReference>
<dbReference type="Proteomes" id="UP000325577">
    <property type="component" value="Linkage Group LG12"/>
</dbReference>
<organism evidence="9 10">
    <name type="scientific">Nyssa sinensis</name>
    <dbReference type="NCBI Taxonomy" id="561372"/>
    <lineage>
        <taxon>Eukaryota</taxon>
        <taxon>Viridiplantae</taxon>
        <taxon>Streptophyta</taxon>
        <taxon>Embryophyta</taxon>
        <taxon>Tracheophyta</taxon>
        <taxon>Spermatophyta</taxon>
        <taxon>Magnoliopsida</taxon>
        <taxon>eudicotyledons</taxon>
        <taxon>Gunneridae</taxon>
        <taxon>Pentapetalae</taxon>
        <taxon>asterids</taxon>
        <taxon>Cornales</taxon>
        <taxon>Nyssaceae</taxon>
        <taxon>Nyssa</taxon>
    </lineage>
</organism>
<dbReference type="InterPro" id="IPR038933">
    <property type="entry name" value="Ovate"/>
</dbReference>
<keyword evidence="3 6" id="KW-0805">Transcription regulation</keyword>
<dbReference type="InterPro" id="IPR006458">
    <property type="entry name" value="Ovate_C"/>
</dbReference>
<dbReference type="NCBIfam" id="TIGR01568">
    <property type="entry name" value="A_thal_3678"/>
    <property type="match status" value="1"/>
</dbReference>
<feature type="region of interest" description="Disordered" evidence="7">
    <location>
        <begin position="109"/>
        <end position="137"/>
    </location>
</feature>
<keyword evidence="2 6" id="KW-0678">Repressor</keyword>
<name>A0A5J5BGR6_9ASTE</name>
<dbReference type="GO" id="GO:0045892">
    <property type="term" value="P:negative regulation of DNA-templated transcription"/>
    <property type="evidence" value="ECO:0007669"/>
    <property type="project" value="UniProtKB-UniRule"/>
</dbReference>
<dbReference type="Pfam" id="PF04844">
    <property type="entry name" value="Ovate"/>
    <property type="match status" value="1"/>
</dbReference>
<protein>
    <recommendedName>
        <fullName evidence="6">Transcription repressor</fullName>
    </recommendedName>
    <alternativeName>
        <fullName evidence="6">Ovate family protein</fullName>
    </alternativeName>
</protein>
<keyword evidence="4 6" id="KW-0804">Transcription</keyword>